<evidence type="ECO:0000313" key="2">
    <source>
        <dbReference type="Proteomes" id="UP000626109"/>
    </source>
</evidence>
<evidence type="ECO:0000313" key="1">
    <source>
        <dbReference type="EMBL" id="CAE8654362.1"/>
    </source>
</evidence>
<gene>
    <name evidence="1" type="ORF">PGLA2088_LOCUS10981</name>
</gene>
<accession>A0A813IQC0</accession>
<name>A0A813IQC0_POLGL</name>
<sequence length="95" mass="10459">SRIYTLAVPCGGADVRLVATVLDLYPGHRKVAGAALRVFASMGRLSKDHLRIMVGEELRGMVQVSALASWVFDILASQVLLQLLLKEDMFWKCDA</sequence>
<reference evidence="1" key="1">
    <citation type="submission" date="2021-02" db="EMBL/GenBank/DDBJ databases">
        <authorList>
            <person name="Dougan E. K."/>
            <person name="Rhodes N."/>
            <person name="Thang M."/>
            <person name="Chan C."/>
        </authorList>
    </citation>
    <scope>NUCLEOTIDE SEQUENCE</scope>
</reference>
<protein>
    <submittedName>
        <fullName evidence="1">Uncharacterized protein</fullName>
    </submittedName>
</protein>
<proteinExistence type="predicted"/>
<dbReference type="AlphaFoldDB" id="A0A813IQC0"/>
<dbReference type="EMBL" id="CAJNNW010012527">
    <property type="protein sequence ID" value="CAE8654362.1"/>
    <property type="molecule type" value="Genomic_DNA"/>
</dbReference>
<comment type="caution">
    <text evidence="1">The sequence shown here is derived from an EMBL/GenBank/DDBJ whole genome shotgun (WGS) entry which is preliminary data.</text>
</comment>
<organism evidence="1 2">
    <name type="scientific">Polarella glacialis</name>
    <name type="common">Dinoflagellate</name>
    <dbReference type="NCBI Taxonomy" id="89957"/>
    <lineage>
        <taxon>Eukaryota</taxon>
        <taxon>Sar</taxon>
        <taxon>Alveolata</taxon>
        <taxon>Dinophyceae</taxon>
        <taxon>Suessiales</taxon>
        <taxon>Suessiaceae</taxon>
        <taxon>Polarella</taxon>
    </lineage>
</organism>
<feature type="non-terminal residue" evidence="1">
    <location>
        <position position="1"/>
    </location>
</feature>
<dbReference type="Proteomes" id="UP000626109">
    <property type="component" value="Unassembled WGS sequence"/>
</dbReference>